<evidence type="ECO:0000313" key="11">
    <source>
        <dbReference type="Proteomes" id="UP000320813"/>
    </source>
</evidence>
<dbReference type="NCBIfam" id="TIGR00964">
    <property type="entry name" value="secE_bact"/>
    <property type="match status" value="1"/>
</dbReference>
<keyword evidence="8 9" id="KW-0472">Membrane</keyword>
<dbReference type="GO" id="GO:0005886">
    <property type="term" value="C:plasma membrane"/>
    <property type="evidence" value="ECO:0007669"/>
    <property type="project" value="UniProtKB-SubCell"/>
</dbReference>
<dbReference type="Gene3D" id="1.20.5.1030">
    <property type="entry name" value="Preprotein translocase secy subunit"/>
    <property type="match status" value="1"/>
</dbReference>
<evidence type="ECO:0000256" key="3">
    <source>
        <dbReference type="ARBA" id="ARBA00022475"/>
    </source>
</evidence>
<evidence type="ECO:0000256" key="1">
    <source>
        <dbReference type="ARBA" id="ARBA00004370"/>
    </source>
</evidence>
<comment type="caution">
    <text evidence="10">The sequence shown here is derived from an EMBL/GenBank/DDBJ whole genome shotgun (WGS) entry which is preliminary data.</text>
</comment>
<dbReference type="InterPro" id="IPR038379">
    <property type="entry name" value="SecE_sf"/>
</dbReference>
<dbReference type="Proteomes" id="UP000320813">
    <property type="component" value="Unassembled WGS sequence"/>
</dbReference>
<evidence type="ECO:0000256" key="2">
    <source>
        <dbReference type="ARBA" id="ARBA00022448"/>
    </source>
</evidence>
<dbReference type="PANTHER" id="PTHR33910">
    <property type="entry name" value="PROTEIN TRANSLOCASE SUBUNIT SECE"/>
    <property type="match status" value="1"/>
</dbReference>
<dbReference type="GO" id="GO:0009306">
    <property type="term" value="P:protein secretion"/>
    <property type="evidence" value="ECO:0007669"/>
    <property type="project" value="UniProtKB-UniRule"/>
</dbReference>
<keyword evidence="2 9" id="KW-0813">Transport</keyword>
<keyword evidence="7 9" id="KW-0811">Translocation</keyword>
<dbReference type="GO" id="GO:0065002">
    <property type="term" value="P:intracellular protein transmembrane transport"/>
    <property type="evidence" value="ECO:0007669"/>
    <property type="project" value="UniProtKB-UniRule"/>
</dbReference>
<evidence type="ECO:0000256" key="8">
    <source>
        <dbReference type="ARBA" id="ARBA00023136"/>
    </source>
</evidence>
<dbReference type="HAMAP" id="MF_00422">
    <property type="entry name" value="SecE"/>
    <property type="match status" value="1"/>
</dbReference>
<evidence type="ECO:0000256" key="5">
    <source>
        <dbReference type="ARBA" id="ARBA00022927"/>
    </source>
</evidence>
<dbReference type="InterPro" id="IPR005807">
    <property type="entry name" value="SecE_bac"/>
</dbReference>
<dbReference type="GO" id="GO:0006605">
    <property type="term" value="P:protein targeting"/>
    <property type="evidence" value="ECO:0007669"/>
    <property type="project" value="UniProtKB-UniRule"/>
</dbReference>
<gene>
    <name evidence="9 10" type="primary">secE</name>
    <name evidence="10" type="ORF">EVJ47_02595</name>
</gene>
<keyword evidence="3 9" id="KW-1003">Cell membrane</keyword>
<evidence type="ECO:0000313" key="10">
    <source>
        <dbReference type="EMBL" id="RZD15180.1"/>
    </source>
</evidence>
<keyword evidence="6 9" id="KW-1133">Transmembrane helix</keyword>
<dbReference type="PANTHER" id="PTHR33910:SF1">
    <property type="entry name" value="PROTEIN TRANSLOCASE SUBUNIT SECE"/>
    <property type="match status" value="1"/>
</dbReference>
<protein>
    <recommendedName>
        <fullName evidence="9">Protein translocase subunit SecE</fullName>
    </recommendedName>
</protein>
<keyword evidence="4 9" id="KW-0812">Transmembrane</keyword>
<comment type="subunit">
    <text evidence="9">Component of the Sec protein translocase complex. Heterotrimer consisting of SecY, SecE and SecG subunits. The heterotrimers can form oligomers, although 1 heterotrimer is thought to be able to translocate proteins. Interacts with the ribosome. Interacts with SecDF, and other proteins may be involved. Interacts with SecA.</text>
</comment>
<evidence type="ECO:0000256" key="7">
    <source>
        <dbReference type="ARBA" id="ARBA00023010"/>
    </source>
</evidence>
<comment type="function">
    <text evidence="9">Essential subunit of the Sec protein translocation channel SecYEG. Clamps together the 2 halves of SecY. May contact the channel plug during translocation.</text>
</comment>
<dbReference type="InterPro" id="IPR001901">
    <property type="entry name" value="Translocase_SecE/Sec61-g"/>
</dbReference>
<dbReference type="EMBL" id="SGBD01000001">
    <property type="protein sequence ID" value="RZD15180.1"/>
    <property type="molecule type" value="Genomic_DNA"/>
</dbReference>
<evidence type="ECO:0000256" key="4">
    <source>
        <dbReference type="ARBA" id="ARBA00022692"/>
    </source>
</evidence>
<dbReference type="Pfam" id="PF00584">
    <property type="entry name" value="SecE"/>
    <property type="match status" value="1"/>
</dbReference>
<dbReference type="AlphaFoldDB" id="A0A519BD36"/>
<comment type="subcellular location">
    <subcellularLocation>
        <location evidence="9">Cell membrane</location>
        <topology evidence="9">Single-pass membrane protein</topology>
    </subcellularLocation>
    <subcellularLocation>
        <location evidence="1">Membrane</location>
    </subcellularLocation>
</comment>
<organism evidence="10 11">
    <name type="scientific">Candidatus Acidulodesulfobacterium ferriphilum</name>
    <dbReference type="NCBI Taxonomy" id="2597223"/>
    <lineage>
        <taxon>Bacteria</taxon>
        <taxon>Deltaproteobacteria</taxon>
        <taxon>Candidatus Acidulodesulfobacterales</taxon>
        <taxon>Candidatus Acidulodesulfobacterium</taxon>
    </lineage>
</organism>
<dbReference type="GO" id="GO:0043952">
    <property type="term" value="P:protein transport by the Sec complex"/>
    <property type="evidence" value="ECO:0007669"/>
    <property type="project" value="UniProtKB-UniRule"/>
</dbReference>
<sequence>MRENTILGYVKMVSNPVSEFIKKAKQYLYEVRSELGKIIWPDKDKATKTTYVVVIFIVLVTAFLGLIDMLFAKVFSYFFHII</sequence>
<name>A0A519BD36_9DELT</name>
<evidence type="ECO:0000256" key="9">
    <source>
        <dbReference type="HAMAP-Rule" id="MF_00422"/>
    </source>
</evidence>
<reference evidence="10 11" key="1">
    <citation type="submission" date="2019-01" db="EMBL/GenBank/DDBJ databases">
        <title>Insights into ecological role of a new deltaproteobacterial order Candidatus Sinidesulfobacterales (Sva0485) by metagenomics and metatranscriptomics.</title>
        <authorList>
            <person name="Tan S."/>
            <person name="Liu J."/>
            <person name="Fang Y."/>
            <person name="Hedlund B.P."/>
            <person name="Lian Z.H."/>
            <person name="Huang L.Y."/>
            <person name="Li J.T."/>
            <person name="Huang L.N."/>
            <person name="Li W.J."/>
            <person name="Jiang H.C."/>
            <person name="Dong H.L."/>
            <person name="Shu W.S."/>
        </authorList>
    </citation>
    <scope>NUCLEOTIDE SEQUENCE [LARGE SCALE GENOMIC DNA]</scope>
    <source>
        <strain evidence="10">AP3</strain>
    </source>
</reference>
<comment type="similarity">
    <text evidence="9">Belongs to the SecE/SEC61-gamma family.</text>
</comment>
<proteinExistence type="inferred from homology"/>
<keyword evidence="5 9" id="KW-0653">Protein transport</keyword>
<dbReference type="GO" id="GO:0008320">
    <property type="term" value="F:protein transmembrane transporter activity"/>
    <property type="evidence" value="ECO:0007669"/>
    <property type="project" value="UniProtKB-UniRule"/>
</dbReference>
<evidence type="ECO:0000256" key="6">
    <source>
        <dbReference type="ARBA" id="ARBA00022989"/>
    </source>
</evidence>
<feature type="transmembrane region" description="Helical" evidence="9">
    <location>
        <begin position="50"/>
        <end position="72"/>
    </location>
</feature>
<accession>A0A519BD36</accession>